<keyword evidence="1" id="KW-0812">Transmembrane</keyword>
<organism evidence="2 3">
    <name type="scientific">Ascaris lumbricoides</name>
    <name type="common">Giant roundworm</name>
    <dbReference type="NCBI Taxonomy" id="6252"/>
    <lineage>
        <taxon>Eukaryota</taxon>
        <taxon>Metazoa</taxon>
        <taxon>Ecdysozoa</taxon>
        <taxon>Nematoda</taxon>
        <taxon>Chromadorea</taxon>
        <taxon>Rhabditida</taxon>
        <taxon>Spirurina</taxon>
        <taxon>Ascaridomorpha</taxon>
        <taxon>Ascaridoidea</taxon>
        <taxon>Ascarididae</taxon>
        <taxon>Ascaris</taxon>
    </lineage>
</organism>
<reference evidence="3" key="1">
    <citation type="submission" date="2017-02" db="UniProtKB">
        <authorList>
            <consortium name="WormBaseParasite"/>
        </authorList>
    </citation>
    <scope>IDENTIFICATION</scope>
</reference>
<dbReference type="AlphaFoldDB" id="A0A0M3IAM7"/>
<dbReference type="WBParaSite" id="ALUE_0001465501-mRNA-1">
    <property type="protein sequence ID" value="ALUE_0001465501-mRNA-1"/>
    <property type="gene ID" value="ALUE_0001465501"/>
</dbReference>
<evidence type="ECO:0000256" key="1">
    <source>
        <dbReference type="SAM" id="Phobius"/>
    </source>
</evidence>
<feature type="transmembrane region" description="Helical" evidence="1">
    <location>
        <begin position="21"/>
        <end position="43"/>
    </location>
</feature>
<name>A0A0M3IAM7_ASCLU</name>
<sequence>MLDSSSHLDTVSIHTWKFCPLTNAQLLAATGILMCYSLVYLIYAQHHTVLFYFMTGFIALFMIFLYASGLLAVFYMTIKLGKLNEEVTMRYRSTTVIRHVQPTVVEVKF</sequence>
<accession>A0A0M3IAM7</accession>
<evidence type="ECO:0000313" key="2">
    <source>
        <dbReference type="Proteomes" id="UP000036681"/>
    </source>
</evidence>
<feature type="transmembrane region" description="Helical" evidence="1">
    <location>
        <begin position="49"/>
        <end position="75"/>
    </location>
</feature>
<keyword evidence="2" id="KW-1185">Reference proteome</keyword>
<evidence type="ECO:0000313" key="3">
    <source>
        <dbReference type="WBParaSite" id="ALUE_0001465501-mRNA-1"/>
    </source>
</evidence>
<protein>
    <submittedName>
        <fullName evidence="3">Transmembrane protein 138</fullName>
    </submittedName>
</protein>
<dbReference type="Proteomes" id="UP000036681">
    <property type="component" value="Unplaced"/>
</dbReference>
<proteinExistence type="predicted"/>
<keyword evidence="1" id="KW-1133">Transmembrane helix</keyword>
<keyword evidence="1" id="KW-0472">Membrane</keyword>